<dbReference type="GO" id="GO:0005524">
    <property type="term" value="F:ATP binding"/>
    <property type="evidence" value="ECO:0007669"/>
    <property type="project" value="UniProtKB-KW"/>
</dbReference>
<keyword evidence="2" id="KW-0436">Ligase</keyword>
<evidence type="ECO:0000256" key="7">
    <source>
        <dbReference type="ARBA" id="ARBA00048573"/>
    </source>
</evidence>
<comment type="caution">
    <text evidence="10">The sequence shown here is derived from an EMBL/GenBank/DDBJ whole genome shotgun (WGS) entry which is preliminary data.</text>
</comment>
<dbReference type="AlphaFoldDB" id="A0A9P8TFG2"/>
<keyword evidence="4" id="KW-0067">ATP-binding</keyword>
<evidence type="ECO:0000259" key="9">
    <source>
        <dbReference type="PROSITE" id="PS50862"/>
    </source>
</evidence>
<dbReference type="GO" id="GO:0005739">
    <property type="term" value="C:mitochondrion"/>
    <property type="evidence" value="ECO:0007669"/>
    <property type="project" value="TreeGrafter"/>
</dbReference>
<dbReference type="OrthoDB" id="21243at2759"/>
<dbReference type="NCBIfam" id="TIGR00499">
    <property type="entry name" value="lysS_bact"/>
    <property type="match status" value="1"/>
</dbReference>
<dbReference type="Proteomes" id="UP000769528">
    <property type="component" value="Unassembled WGS sequence"/>
</dbReference>
<dbReference type="InterPro" id="IPR006195">
    <property type="entry name" value="aa-tRNA-synth_II"/>
</dbReference>
<dbReference type="InterPro" id="IPR002313">
    <property type="entry name" value="Lys-tRNA-ligase_II"/>
</dbReference>
<name>A0A9P8TFG2_9ASCO</name>
<gene>
    <name evidence="10" type="ORF">WICMUC_001716</name>
</gene>
<organism evidence="10 11">
    <name type="scientific">Wickerhamomyces mucosus</name>
    <dbReference type="NCBI Taxonomy" id="1378264"/>
    <lineage>
        <taxon>Eukaryota</taxon>
        <taxon>Fungi</taxon>
        <taxon>Dikarya</taxon>
        <taxon>Ascomycota</taxon>
        <taxon>Saccharomycotina</taxon>
        <taxon>Saccharomycetes</taxon>
        <taxon>Phaffomycetales</taxon>
        <taxon>Wickerhamomycetaceae</taxon>
        <taxon>Wickerhamomyces</taxon>
    </lineage>
</organism>
<dbReference type="Gene3D" id="3.30.930.10">
    <property type="entry name" value="Bira Bifunctional Protein, Domain 2"/>
    <property type="match status" value="1"/>
</dbReference>
<reference evidence="10" key="1">
    <citation type="journal article" date="2021" name="Open Biol.">
        <title>Shared evolutionary footprints suggest mitochondrial oxidative damage underlies multiple complex I losses in fungi.</title>
        <authorList>
            <person name="Schikora-Tamarit M.A."/>
            <person name="Marcet-Houben M."/>
            <person name="Nosek J."/>
            <person name="Gabaldon T."/>
        </authorList>
    </citation>
    <scope>NUCLEOTIDE SEQUENCE</scope>
    <source>
        <strain evidence="10">CBS6341</strain>
    </source>
</reference>
<evidence type="ECO:0000256" key="5">
    <source>
        <dbReference type="ARBA" id="ARBA00023146"/>
    </source>
</evidence>
<sequence>MRFVVVPRVPRLIRSRLFYSSLSFNNEEAEFANRKKKILEFHKQYYPTLSQIRDISPTRIPEFRSIFQNHQWDESKRIKELYSIEGKISSIRKSGKGMIFIDVIQDFEKIQLVLSNKFIGIDKNEFGSIHEFFKPGDFINAVGYPGITNVGELSLKCSKVLKLASPTLHPLPPKLTDSEKRHHNKVVDYLVNKKSQQHIIIKSLVVSSIRKFLDNRGFIEVTTPIISNSTKGANATPFITSSKYLKDNTGKEIDLQLRVAPELWLKKLIIGGFDKVYEIGSNFRNEGIDATHNPEFTTCEFYQTFTDLEELMKLSELLLQSVLKGVNKSISIPVSRMPNFEKFEKLEFIPTIESITGETFPAELSVEALLQYFDKIELSYPKTKSVPHLLDKLSSKYLEPLCINPTFIYHQPSIMSPLSKSISIKYGEREYEISRRFELFINGKEFINAYEEENSPFDQDAKFKLQQHLKDEYNDDETIVPDHKFLKAMEWGMPPTGGWGLGIDRLCMLLVDEQRIEEVLTFGTIPDVIRQ</sequence>
<keyword evidence="3" id="KW-0547">Nucleotide-binding</keyword>
<evidence type="ECO:0000313" key="11">
    <source>
        <dbReference type="Proteomes" id="UP000769528"/>
    </source>
</evidence>
<dbReference type="GO" id="GO:0004824">
    <property type="term" value="F:lysine-tRNA ligase activity"/>
    <property type="evidence" value="ECO:0007669"/>
    <property type="project" value="UniProtKB-EC"/>
</dbReference>
<evidence type="ECO:0000256" key="2">
    <source>
        <dbReference type="ARBA" id="ARBA00022598"/>
    </source>
</evidence>
<dbReference type="InterPro" id="IPR004364">
    <property type="entry name" value="Aa-tRNA-synt_II"/>
</dbReference>
<protein>
    <recommendedName>
        <fullName evidence="1 8">Lysine--tRNA ligase</fullName>
        <ecNumber evidence="1 8">6.1.1.6</ecNumber>
    </recommendedName>
    <alternativeName>
        <fullName evidence="6 8">Lysyl-tRNA synthetase</fullName>
    </alternativeName>
</protein>
<accession>A0A9P8TFG2</accession>
<dbReference type="Pfam" id="PF00152">
    <property type="entry name" value="tRNA-synt_2"/>
    <property type="match status" value="1"/>
</dbReference>
<dbReference type="InterPro" id="IPR045864">
    <property type="entry name" value="aa-tRNA-synth_II/BPL/LPL"/>
</dbReference>
<dbReference type="EMBL" id="JAEUBF010000506">
    <property type="protein sequence ID" value="KAH3677613.1"/>
    <property type="molecule type" value="Genomic_DNA"/>
</dbReference>
<dbReference type="EC" id="6.1.1.6" evidence="1 8"/>
<comment type="catalytic activity">
    <reaction evidence="7 8">
        <text>tRNA(Lys) + L-lysine + ATP = L-lysyl-tRNA(Lys) + AMP + diphosphate</text>
        <dbReference type="Rhea" id="RHEA:20792"/>
        <dbReference type="Rhea" id="RHEA-COMP:9696"/>
        <dbReference type="Rhea" id="RHEA-COMP:9697"/>
        <dbReference type="ChEBI" id="CHEBI:30616"/>
        <dbReference type="ChEBI" id="CHEBI:32551"/>
        <dbReference type="ChEBI" id="CHEBI:33019"/>
        <dbReference type="ChEBI" id="CHEBI:78442"/>
        <dbReference type="ChEBI" id="CHEBI:78529"/>
        <dbReference type="ChEBI" id="CHEBI:456215"/>
        <dbReference type="EC" id="6.1.1.6"/>
    </reaction>
</comment>
<reference evidence="10" key="2">
    <citation type="submission" date="2021-01" db="EMBL/GenBank/DDBJ databases">
        <authorList>
            <person name="Schikora-Tamarit M.A."/>
        </authorList>
    </citation>
    <scope>NUCLEOTIDE SEQUENCE</scope>
    <source>
        <strain evidence="10">CBS6341</strain>
    </source>
</reference>
<dbReference type="InterPro" id="IPR044136">
    <property type="entry name" value="Lys-tRNA-ligase_II_N"/>
</dbReference>
<dbReference type="PANTHER" id="PTHR42918:SF5">
    <property type="entry name" value="LYSINE--TRNA LIGASE, MITOCHONDRIAL"/>
    <property type="match status" value="1"/>
</dbReference>
<keyword evidence="5" id="KW-0030">Aminoacyl-tRNA synthetase</keyword>
<dbReference type="Pfam" id="PF01336">
    <property type="entry name" value="tRNA_anti-codon"/>
    <property type="match status" value="1"/>
</dbReference>
<dbReference type="InterPro" id="IPR004365">
    <property type="entry name" value="NA-bd_OB_tRNA"/>
</dbReference>
<keyword evidence="11" id="KW-1185">Reference proteome</keyword>
<dbReference type="PRINTS" id="PR00982">
    <property type="entry name" value="TRNASYNTHLYS"/>
</dbReference>
<dbReference type="PANTHER" id="PTHR42918">
    <property type="entry name" value="LYSYL-TRNA SYNTHETASE"/>
    <property type="match status" value="1"/>
</dbReference>
<dbReference type="SUPFAM" id="SSF55681">
    <property type="entry name" value="Class II aaRS and biotin synthetases"/>
    <property type="match status" value="1"/>
</dbReference>
<dbReference type="InterPro" id="IPR012340">
    <property type="entry name" value="NA-bd_OB-fold"/>
</dbReference>
<evidence type="ECO:0000313" key="10">
    <source>
        <dbReference type="EMBL" id="KAH3677613.1"/>
    </source>
</evidence>
<proteinExistence type="predicted"/>
<dbReference type="PROSITE" id="PS50862">
    <property type="entry name" value="AA_TRNA_LIGASE_II"/>
    <property type="match status" value="1"/>
</dbReference>
<dbReference type="GO" id="GO:0070154">
    <property type="term" value="P:mitochondrial lysyl-tRNA aminoacylation"/>
    <property type="evidence" value="ECO:0007669"/>
    <property type="project" value="TreeGrafter"/>
</dbReference>
<dbReference type="Gene3D" id="2.40.50.140">
    <property type="entry name" value="Nucleic acid-binding proteins"/>
    <property type="match status" value="1"/>
</dbReference>
<dbReference type="CDD" id="cd04322">
    <property type="entry name" value="LysRS_N"/>
    <property type="match status" value="1"/>
</dbReference>
<evidence type="ECO:0000256" key="3">
    <source>
        <dbReference type="ARBA" id="ARBA00022741"/>
    </source>
</evidence>
<evidence type="ECO:0000256" key="4">
    <source>
        <dbReference type="ARBA" id="ARBA00022840"/>
    </source>
</evidence>
<dbReference type="SUPFAM" id="SSF50249">
    <property type="entry name" value="Nucleic acid-binding proteins"/>
    <property type="match status" value="1"/>
</dbReference>
<evidence type="ECO:0000256" key="1">
    <source>
        <dbReference type="ARBA" id="ARBA00013166"/>
    </source>
</evidence>
<feature type="domain" description="Aminoacyl-transfer RNA synthetases class-II family profile" evidence="9">
    <location>
        <begin position="201"/>
        <end position="526"/>
    </location>
</feature>
<evidence type="ECO:0000256" key="8">
    <source>
        <dbReference type="RuleBase" id="RU003748"/>
    </source>
</evidence>
<evidence type="ECO:0000256" key="6">
    <source>
        <dbReference type="ARBA" id="ARBA00030563"/>
    </source>
</evidence>
<dbReference type="InterPro" id="IPR018149">
    <property type="entry name" value="Lys-tRNA-synth_II_C"/>
</dbReference>
<dbReference type="GO" id="GO:0000049">
    <property type="term" value="F:tRNA binding"/>
    <property type="evidence" value="ECO:0007669"/>
    <property type="project" value="TreeGrafter"/>
</dbReference>